<gene>
    <name evidence="1" type="ORF">ABDB84_02715</name>
</gene>
<protein>
    <recommendedName>
        <fullName evidence="3">Molecular chaperone</fullName>
    </recommendedName>
</protein>
<evidence type="ECO:0000313" key="1">
    <source>
        <dbReference type="EMBL" id="MEN3067374.1"/>
    </source>
</evidence>
<proteinExistence type="predicted"/>
<keyword evidence="2" id="KW-1185">Reference proteome</keyword>
<organism evidence="1 2">
    <name type="scientific">Uliginosibacterium sediminicola</name>
    <dbReference type="NCBI Taxonomy" id="2024550"/>
    <lineage>
        <taxon>Bacteria</taxon>
        <taxon>Pseudomonadati</taxon>
        <taxon>Pseudomonadota</taxon>
        <taxon>Betaproteobacteria</taxon>
        <taxon>Rhodocyclales</taxon>
        <taxon>Zoogloeaceae</taxon>
        <taxon>Uliginosibacterium</taxon>
    </lineage>
</organism>
<evidence type="ECO:0008006" key="3">
    <source>
        <dbReference type="Google" id="ProtNLM"/>
    </source>
</evidence>
<reference evidence="1 2" key="1">
    <citation type="journal article" date="2018" name="Int. J. Syst. Evol. Microbiol.">
        <title>Uliginosibacterium sediminicola sp. nov., isolated from freshwater sediment.</title>
        <authorList>
            <person name="Hwang W.M."/>
            <person name="Kim S.M."/>
            <person name="Kang K."/>
            <person name="Ahn T.Y."/>
        </authorList>
    </citation>
    <scope>NUCLEOTIDE SEQUENCE [LARGE SCALE GENOMIC DNA]</scope>
    <source>
        <strain evidence="1 2">M1-21</strain>
    </source>
</reference>
<dbReference type="Proteomes" id="UP001410394">
    <property type="component" value="Unassembled WGS sequence"/>
</dbReference>
<evidence type="ECO:0000313" key="2">
    <source>
        <dbReference type="Proteomes" id="UP001410394"/>
    </source>
</evidence>
<dbReference type="RefSeq" id="WP_345918141.1">
    <property type="nucleotide sequence ID" value="NZ_JBDIVE010000001.1"/>
</dbReference>
<comment type="caution">
    <text evidence="1">The sequence shown here is derived from an EMBL/GenBank/DDBJ whole genome shotgun (WGS) entry which is preliminary data.</text>
</comment>
<accession>A0ABU9YUI0</accession>
<name>A0ABU9YUI0_9RHOO</name>
<dbReference type="EMBL" id="JBDIVE010000001">
    <property type="protein sequence ID" value="MEN3067374.1"/>
    <property type="molecule type" value="Genomic_DNA"/>
</dbReference>
<sequence>MPPIDFTQATQCLSVLNALNPTDVDDSLSTMSVVLDGMCARPPEPVEHLRVLEEIRGTLDFVMSQASQRYAARALPLDSPENERFQNVVTGWALMAKSYAFIAQRSALDPDFNDKRALLAQRRMLYNARVMLEYHRVRRALPSGLWLQMHKLFIAAERAGYAEQRVADALNDIWGAQSVSECYITMLLVDTAMPCGRSLREQGWIKHWAQRFAPYCSLQAEDEPLHTKPGQFALACEADFGLRPMALMPPDLKLRGIDTRRLATHIQSLVAQLKKNVSPASLGLGEDCVQPACSRLLVALYRPWGYAVAGRKYPRKRANADVQLCVDLQAIAFFIDGREFMQPNDSRLTSYGRAQLMHTFRDRAPEDITLEYLQTRALQLGYVADETWQINDQSLTGYRLSRTRPGSRLEHRQLLGVRVDASTPLLLAEVIWLQYQNDNSLQAGISILPGPAKVLAVRLHPGDRSTRERYRIGFLIPGIPSMDTEASLIVPVGWFLSGRRIEVYADGRSWFAHMNKLLSRGANFDRVLFSREGDSANR</sequence>